<sequence length="186" mass="20065">MQIVKEIYKLFANSPIPKKKIVQTTLSVVNALPHQLSKRETQWGKCTVSGKIFPLLGITISPDPLVQGQNAVFNISGDFEAGATDRLGVGFFKDLEHPPLYGFPTAVCGDEGLPNCPIKPFKFVYKITVPKISLNPYFIAVVLGDTSSQTILACAVTQVGGGSEESYPIASYPIASYPIASYPIAE</sequence>
<protein>
    <recommendedName>
        <fullName evidence="1">MD-2-related lipid-recognition domain-containing protein</fullName>
    </recommendedName>
</protein>
<comment type="caution">
    <text evidence="2">The sequence shown here is derived from an EMBL/GenBank/DDBJ whole genome shotgun (WGS) entry which is preliminary data.</text>
</comment>
<reference evidence="2 3" key="1">
    <citation type="submission" date="2018-08" db="EMBL/GenBank/DDBJ databases">
        <title>Genome and evolution of the arbuscular mycorrhizal fungus Diversispora epigaea (formerly Glomus versiforme) and its bacterial endosymbionts.</title>
        <authorList>
            <person name="Sun X."/>
            <person name="Fei Z."/>
            <person name="Harrison M."/>
        </authorList>
    </citation>
    <scope>NUCLEOTIDE SEQUENCE [LARGE SCALE GENOMIC DNA]</scope>
    <source>
        <strain evidence="2 3">IT104</strain>
    </source>
</reference>
<dbReference type="AlphaFoldDB" id="A0A397IEZ4"/>
<evidence type="ECO:0000313" key="3">
    <source>
        <dbReference type="Proteomes" id="UP000266861"/>
    </source>
</evidence>
<dbReference type="InterPro" id="IPR003172">
    <property type="entry name" value="ML_dom"/>
</dbReference>
<keyword evidence="3" id="KW-1185">Reference proteome</keyword>
<gene>
    <name evidence="2" type="ORF">Glove_259g41</name>
</gene>
<evidence type="ECO:0000313" key="2">
    <source>
        <dbReference type="EMBL" id="RHZ71350.1"/>
    </source>
</evidence>
<dbReference type="Proteomes" id="UP000266861">
    <property type="component" value="Unassembled WGS sequence"/>
</dbReference>
<dbReference type="Pfam" id="PF02221">
    <property type="entry name" value="E1_DerP2_DerF2"/>
    <property type="match status" value="1"/>
</dbReference>
<feature type="domain" description="MD-2-related lipid-recognition" evidence="1">
    <location>
        <begin position="41"/>
        <end position="130"/>
    </location>
</feature>
<name>A0A397IEZ4_9GLOM</name>
<dbReference type="EMBL" id="PQFF01000237">
    <property type="protein sequence ID" value="RHZ71350.1"/>
    <property type="molecule type" value="Genomic_DNA"/>
</dbReference>
<proteinExistence type="predicted"/>
<organism evidence="2 3">
    <name type="scientific">Diversispora epigaea</name>
    <dbReference type="NCBI Taxonomy" id="1348612"/>
    <lineage>
        <taxon>Eukaryota</taxon>
        <taxon>Fungi</taxon>
        <taxon>Fungi incertae sedis</taxon>
        <taxon>Mucoromycota</taxon>
        <taxon>Glomeromycotina</taxon>
        <taxon>Glomeromycetes</taxon>
        <taxon>Diversisporales</taxon>
        <taxon>Diversisporaceae</taxon>
        <taxon>Diversispora</taxon>
    </lineage>
</organism>
<dbReference type="OrthoDB" id="2357745at2759"/>
<evidence type="ECO:0000259" key="1">
    <source>
        <dbReference type="Pfam" id="PF02221"/>
    </source>
</evidence>
<accession>A0A397IEZ4</accession>